<dbReference type="RefSeq" id="WP_073083623.1">
    <property type="nucleotide sequence ID" value="NZ_FRBL01000006.1"/>
</dbReference>
<accession>A0A1M7G685</accession>
<gene>
    <name evidence="1" type="ORF">SAMN05444266_106420</name>
</gene>
<dbReference type="Proteomes" id="UP000184420">
    <property type="component" value="Unassembled WGS sequence"/>
</dbReference>
<protein>
    <submittedName>
        <fullName evidence="1">Uncharacterized protein</fullName>
    </submittedName>
</protein>
<evidence type="ECO:0000313" key="1">
    <source>
        <dbReference type="EMBL" id="SHM11803.1"/>
    </source>
</evidence>
<keyword evidence="2" id="KW-1185">Reference proteome</keyword>
<organism evidence="1 2">
    <name type="scientific">Chitinophaga jiangningensis</name>
    <dbReference type="NCBI Taxonomy" id="1419482"/>
    <lineage>
        <taxon>Bacteria</taxon>
        <taxon>Pseudomonadati</taxon>
        <taxon>Bacteroidota</taxon>
        <taxon>Chitinophagia</taxon>
        <taxon>Chitinophagales</taxon>
        <taxon>Chitinophagaceae</taxon>
        <taxon>Chitinophaga</taxon>
    </lineage>
</organism>
<name>A0A1M7G685_9BACT</name>
<proteinExistence type="predicted"/>
<dbReference type="EMBL" id="FRBL01000006">
    <property type="protein sequence ID" value="SHM11803.1"/>
    <property type="molecule type" value="Genomic_DNA"/>
</dbReference>
<evidence type="ECO:0000313" key="2">
    <source>
        <dbReference type="Proteomes" id="UP000184420"/>
    </source>
</evidence>
<reference evidence="1 2" key="1">
    <citation type="submission" date="2016-11" db="EMBL/GenBank/DDBJ databases">
        <authorList>
            <person name="Jaros S."/>
            <person name="Januszkiewicz K."/>
            <person name="Wedrychowicz H."/>
        </authorList>
    </citation>
    <scope>NUCLEOTIDE SEQUENCE [LARGE SCALE GENOMIC DNA]</scope>
    <source>
        <strain evidence="1 2">DSM 27406</strain>
    </source>
</reference>
<dbReference type="OrthoDB" id="956078at2"/>
<sequence length="87" mass="9850">MKVNLMNFIDIEIDKLTNSICCCQTGNLFAFVCKLSKEAGFGGVIAFFSKSILAEHYIEKLKAQYVGKLKLGIFEREAESLINKYFN</sequence>
<dbReference type="STRING" id="1419482.SAMN05444266_106420"/>
<dbReference type="AlphaFoldDB" id="A0A1M7G685"/>